<keyword evidence="3" id="KW-1185">Reference proteome</keyword>
<name>A0A087VXP6_ECHMU</name>
<evidence type="ECO:0000256" key="1">
    <source>
        <dbReference type="SAM" id="Phobius"/>
    </source>
</evidence>
<evidence type="ECO:0000313" key="2">
    <source>
        <dbReference type="EMBL" id="CDI96959.1"/>
    </source>
</evidence>
<reference evidence="2" key="2">
    <citation type="submission" date="2015-11" db="EMBL/GenBank/DDBJ databases">
        <authorList>
            <person name="Zhang Y."/>
            <person name="Guo Z."/>
        </authorList>
    </citation>
    <scope>NUCLEOTIDE SEQUENCE</scope>
</reference>
<dbReference type="EMBL" id="LN902843">
    <property type="protein sequence ID" value="CDI96959.1"/>
    <property type="molecule type" value="Genomic_DNA"/>
</dbReference>
<dbReference type="OMA" id="MAYDIAF"/>
<organism evidence="2 3">
    <name type="scientific">Echinococcus multilocularis</name>
    <name type="common">Fox tapeworm</name>
    <dbReference type="NCBI Taxonomy" id="6211"/>
    <lineage>
        <taxon>Eukaryota</taxon>
        <taxon>Metazoa</taxon>
        <taxon>Spiralia</taxon>
        <taxon>Lophotrochozoa</taxon>
        <taxon>Platyhelminthes</taxon>
        <taxon>Cestoda</taxon>
        <taxon>Eucestoda</taxon>
        <taxon>Cyclophyllidea</taxon>
        <taxon>Taeniidae</taxon>
        <taxon>Echinococcus</taxon>
    </lineage>
</organism>
<sequence length="68" mass="7934">MFRKLFAKSLGQVLCSTRRSYKMPDPYRESYRPGFDPIVISGFLLVTVPIVWMAYDIAFETDKDIQPK</sequence>
<keyword evidence="1" id="KW-1133">Transmembrane helix</keyword>
<accession>A0A087VXP6</accession>
<dbReference type="OrthoDB" id="6225884at2759"/>
<keyword evidence="1" id="KW-0812">Transmembrane</keyword>
<gene>
    <name evidence="2" type="ORF">EmuJ_000069310</name>
</gene>
<evidence type="ECO:0000313" key="3">
    <source>
        <dbReference type="Proteomes" id="UP000017246"/>
    </source>
</evidence>
<reference evidence="2" key="1">
    <citation type="journal article" date="2013" name="Nature">
        <title>The genomes of four tapeworm species reveal adaptations to parasitism.</title>
        <authorList>
            <person name="Tsai I.J."/>
            <person name="Zarowiecki M."/>
            <person name="Holroyd N."/>
            <person name="Garciarrubio A."/>
            <person name="Sanchez-Flores A."/>
            <person name="Brooks K.L."/>
            <person name="Tracey A."/>
            <person name="Bobes R.J."/>
            <person name="Fragoso G."/>
            <person name="Sciutto E."/>
            <person name="Aslett M."/>
            <person name="Beasley H."/>
            <person name="Bennett H.M."/>
            <person name="Cai J."/>
            <person name="Camicia F."/>
            <person name="Clark R."/>
            <person name="Cucher M."/>
            <person name="De Silva N."/>
            <person name="Day T.A."/>
            <person name="Deplazes P."/>
            <person name="Estrada K."/>
            <person name="Fernandez C."/>
            <person name="Holland P.W."/>
            <person name="Hou J."/>
            <person name="Hu S."/>
            <person name="Huckvale T."/>
            <person name="Hung S.S."/>
            <person name="Kamenetzky L."/>
            <person name="Keane J.A."/>
            <person name="Kiss F."/>
            <person name="Koziol U."/>
            <person name="Lambert O."/>
            <person name="Liu K."/>
            <person name="Luo X."/>
            <person name="Luo Y."/>
            <person name="Macchiaroli N."/>
            <person name="Nichol S."/>
            <person name="Paps J."/>
            <person name="Parkinson J."/>
            <person name="Pouchkina-Stantcheva N."/>
            <person name="Riddiford N."/>
            <person name="Rosenzvit M."/>
            <person name="Salinas G."/>
            <person name="Wasmuth J.D."/>
            <person name="Zamanian M."/>
            <person name="Zheng Y."/>
            <person name="Cai X."/>
            <person name="Soberon X."/>
            <person name="Olson P.D."/>
            <person name="Laclette J.P."/>
            <person name="Brehm K."/>
            <person name="Berriman M."/>
            <person name="Garciarrubio A."/>
            <person name="Bobes R.J."/>
            <person name="Fragoso G."/>
            <person name="Sanchez-Flores A."/>
            <person name="Estrada K."/>
            <person name="Cevallos M.A."/>
            <person name="Morett E."/>
            <person name="Gonzalez V."/>
            <person name="Portillo T."/>
            <person name="Ochoa-Leyva A."/>
            <person name="Jose M.V."/>
            <person name="Sciutto E."/>
            <person name="Landa A."/>
            <person name="Jimenez L."/>
            <person name="Valdes V."/>
            <person name="Carrero J.C."/>
            <person name="Larralde C."/>
            <person name="Morales-Montor J."/>
            <person name="Limon-Lason J."/>
            <person name="Soberon X."/>
            <person name="Laclette J.P."/>
        </authorList>
    </citation>
    <scope>NUCLEOTIDE SEQUENCE [LARGE SCALE GENOMIC DNA]</scope>
</reference>
<dbReference type="Proteomes" id="UP000017246">
    <property type="component" value="Unassembled WGS sequence"/>
</dbReference>
<proteinExistence type="predicted"/>
<feature type="transmembrane region" description="Helical" evidence="1">
    <location>
        <begin position="39"/>
        <end position="59"/>
    </location>
</feature>
<dbReference type="AlphaFoldDB" id="A0A087VXP6"/>
<keyword evidence="1" id="KW-0472">Membrane</keyword>
<protein>
    <submittedName>
        <fullName evidence="2">Expressed protein</fullName>
    </submittedName>
</protein>